<feature type="chain" id="PRO_5046664693" evidence="1">
    <location>
        <begin position="23"/>
        <end position="174"/>
    </location>
</feature>
<accession>A0ABT5JFI9</accession>
<comment type="caution">
    <text evidence="2">The sequence shown here is derived from an EMBL/GenBank/DDBJ whole genome shotgun (WGS) entry which is preliminary data.</text>
</comment>
<protein>
    <submittedName>
        <fullName evidence="2">Uncharacterized protein</fullName>
    </submittedName>
</protein>
<dbReference type="RefSeq" id="WP_272779305.1">
    <property type="nucleotide sequence ID" value="NZ_JAQQLI010000045.1"/>
</dbReference>
<gene>
    <name evidence="2" type="ORF">PQJ73_22490</name>
</gene>
<name>A0ABT5JFI9_RHOTP</name>
<reference evidence="2" key="2">
    <citation type="submission" date="2023-02" db="EMBL/GenBank/DDBJ databases">
        <authorList>
            <person name="Rayyan A."/>
            <person name="Meyer T."/>
            <person name="Kyndt J.A."/>
        </authorList>
    </citation>
    <scope>NUCLEOTIDE SEQUENCE</scope>
    <source>
        <strain evidence="2">DSM 9987</strain>
    </source>
</reference>
<sequence>MTRTIVTRFFALAATAALAVLAAEPGLPAQAQGVLQGAWRTDGGWLTELRTHPDGARVCSTGKAGTTPHGFGFTVVKSGDETVVMVVDQTQPPAPGTDALAFVQGGRTVGTIPAQVTGPAVGSRDANGAEAPRLLAGLAPGPVTIAAGDRRWELDLAGLPAARAALDRCLERAK</sequence>
<feature type="signal peptide" evidence="1">
    <location>
        <begin position="1"/>
        <end position="22"/>
    </location>
</feature>
<keyword evidence="1" id="KW-0732">Signal</keyword>
<dbReference type="EMBL" id="JAQQLI010000045">
    <property type="protein sequence ID" value="MDC7788469.1"/>
    <property type="molecule type" value="Genomic_DNA"/>
</dbReference>
<evidence type="ECO:0000313" key="3">
    <source>
        <dbReference type="Proteomes" id="UP001165652"/>
    </source>
</evidence>
<proteinExistence type="predicted"/>
<evidence type="ECO:0000313" key="2">
    <source>
        <dbReference type="EMBL" id="MDC7788469.1"/>
    </source>
</evidence>
<keyword evidence="3" id="KW-1185">Reference proteome</keyword>
<dbReference type="Proteomes" id="UP001165652">
    <property type="component" value="Unassembled WGS sequence"/>
</dbReference>
<organism evidence="2 3">
    <name type="scientific">Rhodoplanes tepidamans</name>
    <name type="common">Rhodoplanes cryptolactis</name>
    <dbReference type="NCBI Taxonomy" id="200616"/>
    <lineage>
        <taxon>Bacteria</taxon>
        <taxon>Pseudomonadati</taxon>
        <taxon>Pseudomonadota</taxon>
        <taxon>Alphaproteobacteria</taxon>
        <taxon>Hyphomicrobiales</taxon>
        <taxon>Nitrobacteraceae</taxon>
        <taxon>Rhodoplanes</taxon>
    </lineage>
</organism>
<evidence type="ECO:0000256" key="1">
    <source>
        <dbReference type="SAM" id="SignalP"/>
    </source>
</evidence>
<reference evidence="2" key="1">
    <citation type="journal article" date="2023" name="Microbiol Resour">
        <title>Genome Sequences of Rhodoplanes serenus and Two Thermotolerant Strains, Rhodoplanes tepidamans and 'Rhodoplanes cryptolactis,' Further Refine the Genus.</title>
        <authorList>
            <person name="Rayyan A.A."/>
            <person name="Kyndt J.A."/>
        </authorList>
    </citation>
    <scope>NUCLEOTIDE SEQUENCE</scope>
    <source>
        <strain evidence="2">DSM 9987</strain>
    </source>
</reference>